<dbReference type="InterPro" id="IPR000770">
    <property type="entry name" value="SAND_dom"/>
</dbReference>
<dbReference type="CDD" id="cd16100">
    <property type="entry name" value="ARID"/>
    <property type="match status" value="1"/>
</dbReference>
<accession>A0A8J4LR87</accession>
<feature type="compositionally biased region" description="Low complexity" evidence="1">
    <location>
        <begin position="271"/>
        <end position="280"/>
    </location>
</feature>
<gene>
    <name evidence="3" type="ORF">Vretimale_10639</name>
</gene>
<dbReference type="InterPro" id="IPR001606">
    <property type="entry name" value="ARID_dom"/>
</dbReference>
<dbReference type="SMART" id="SM00258">
    <property type="entry name" value="SAND"/>
    <property type="match status" value="1"/>
</dbReference>
<feature type="domain" description="ARID" evidence="2">
    <location>
        <begin position="128"/>
        <end position="233"/>
    </location>
</feature>
<feature type="region of interest" description="Disordered" evidence="1">
    <location>
        <begin position="145"/>
        <end position="164"/>
    </location>
</feature>
<dbReference type="GO" id="GO:0003677">
    <property type="term" value="F:DNA binding"/>
    <property type="evidence" value="ECO:0007669"/>
    <property type="project" value="InterPro"/>
</dbReference>
<dbReference type="Pfam" id="PF01388">
    <property type="entry name" value="ARID"/>
    <property type="match status" value="1"/>
</dbReference>
<feature type="compositionally biased region" description="Low complexity" evidence="1">
    <location>
        <begin position="335"/>
        <end position="371"/>
    </location>
</feature>
<dbReference type="PROSITE" id="PS51011">
    <property type="entry name" value="ARID"/>
    <property type="match status" value="1"/>
</dbReference>
<name>A0A8J4LR87_9CHLO</name>
<dbReference type="Pfam" id="PF01342">
    <property type="entry name" value="SAND"/>
    <property type="match status" value="1"/>
</dbReference>
<feature type="region of interest" description="Disordered" evidence="1">
    <location>
        <begin position="238"/>
        <end position="371"/>
    </location>
</feature>
<feature type="non-terminal residue" evidence="3">
    <location>
        <position position="1"/>
    </location>
</feature>
<feature type="compositionally biased region" description="Low complexity" evidence="1">
    <location>
        <begin position="297"/>
        <end position="321"/>
    </location>
</feature>
<dbReference type="SUPFAM" id="SSF46774">
    <property type="entry name" value="ARID-like"/>
    <property type="match status" value="1"/>
</dbReference>
<dbReference type="EMBL" id="BNCQ01000021">
    <property type="protein sequence ID" value="GIM06360.1"/>
    <property type="molecule type" value="Genomic_DNA"/>
</dbReference>
<evidence type="ECO:0000259" key="2">
    <source>
        <dbReference type="PROSITE" id="PS51011"/>
    </source>
</evidence>
<sequence length="371" mass="37802">MDVPVTGPAQIPATVEVICGTLRGTYDVAKTKILYLSHLGSIREATPTEFERLGGRQATKKWKQSIRVVDSHGQPGRSLGEWLAGTAGTSGDGQRQAFAWLTMGQRAGGWPEGGGDGARGGAAQSSNSQLREQFQLQLLDFLTGRIDNPGAGPGQPPEGGKFGPVAVGSHSFDLQKMYSTVREMGGYAAVVAMSGGWEKVAERLGLDKAVVNTPHACRSVYEHYLLRAERLEKAREAAGIPPQPPAPRGAPPGSPTASGPSMQTAGGGGAAAAVAATGPAAPAPQPLKHEPNPVDRPPATAAAAAVERSDRALAAAAAAQRAPPPPQQLQVDRQPGPAARKAAAAAAASPAGPQWMGAASGSRAGGAQLSG</sequence>
<evidence type="ECO:0000256" key="1">
    <source>
        <dbReference type="SAM" id="MobiDB-lite"/>
    </source>
</evidence>
<dbReference type="Proteomes" id="UP000722791">
    <property type="component" value="Unassembled WGS sequence"/>
</dbReference>
<comment type="caution">
    <text evidence="3">The sequence shown here is derived from an EMBL/GenBank/DDBJ whole genome shotgun (WGS) entry which is preliminary data.</text>
</comment>
<dbReference type="SUPFAM" id="SSF63763">
    <property type="entry name" value="SAND domain-like"/>
    <property type="match status" value="1"/>
</dbReference>
<dbReference type="InterPro" id="IPR010919">
    <property type="entry name" value="SAND-like_dom_sf"/>
</dbReference>
<dbReference type="InterPro" id="IPR036431">
    <property type="entry name" value="ARID_dom_sf"/>
</dbReference>
<dbReference type="SMART" id="SM01014">
    <property type="entry name" value="ARID"/>
    <property type="match status" value="1"/>
</dbReference>
<evidence type="ECO:0000313" key="4">
    <source>
        <dbReference type="Proteomes" id="UP000722791"/>
    </source>
</evidence>
<reference evidence="3" key="1">
    <citation type="journal article" date="2021" name="Proc. Natl. Acad. Sci. U.S.A.">
        <title>Three genomes in the algal genus Volvox reveal the fate of a haploid sex-determining region after a transition to homothallism.</title>
        <authorList>
            <person name="Yamamoto K."/>
            <person name="Hamaji T."/>
            <person name="Kawai-Toyooka H."/>
            <person name="Matsuzaki R."/>
            <person name="Takahashi F."/>
            <person name="Nishimura Y."/>
            <person name="Kawachi M."/>
            <person name="Noguchi H."/>
            <person name="Minakuchi Y."/>
            <person name="Umen J.G."/>
            <person name="Toyoda A."/>
            <person name="Nozaki H."/>
        </authorList>
    </citation>
    <scope>NUCLEOTIDE SEQUENCE</scope>
    <source>
        <strain evidence="3">NIES-3785</strain>
    </source>
</reference>
<feature type="compositionally biased region" description="Pro residues" evidence="1">
    <location>
        <begin position="241"/>
        <end position="254"/>
    </location>
</feature>
<dbReference type="Gene3D" id="1.10.150.60">
    <property type="entry name" value="ARID DNA-binding domain"/>
    <property type="match status" value="1"/>
</dbReference>
<protein>
    <recommendedName>
        <fullName evidence="2">ARID domain-containing protein</fullName>
    </recommendedName>
</protein>
<dbReference type="AlphaFoldDB" id="A0A8J4LR87"/>
<dbReference type="Gene3D" id="3.10.390.10">
    <property type="entry name" value="SAND domain-like"/>
    <property type="match status" value="1"/>
</dbReference>
<proteinExistence type="predicted"/>
<evidence type="ECO:0000313" key="3">
    <source>
        <dbReference type="EMBL" id="GIM06360.1"/>
    </source>
</evidence>
<dbReference type="SMART" id="SM00501">
    <property type="entry name" value="BRIGHT"/>
    <property type="match status" value="1"/>
</dbReference>
<organism evidence="3 4">
    <name type="scientific">Volvox reticuliferus</name>
    <dbReference type="NCBI Taxonomy" id="1737510"/>
    <lineage>
        <taxon>Eukaryota</taxon>
        <taxon>Viridiplantae</taxon>
        <taxon>Chlorophyta</taxon>
        <taxon>core chlorophytes</taxon>
        <taxon>Chlorophyceae</taxon>
        <taxon>CS clade</taxon>
        <taxon>Chlamydomonadales</taxon>
        <taxon>Volvocaceae</taxon>
        <taxon>Volvox</taxon>
    </lineage>
</organism>